<dbReference type="PROSITE" id="PS00641">
    <property type="entry name" value="COMPLEX1_75K_1"/>
    <property type="match status" value="1"/>
</dbReference>
<evidence type="ECO:0000259" key="12">
    <source>
        <dbReference type="PROSITE" id="PS51839"/>
    </source>
</evidence>
<dbReference type="InterPro" id="IPR036010">
    <property type="entry name" value="2Fe-2S_ferredoxin-like_sf"/>
</dbReference>
<feature type="domain" description="4Fe-4S Mo/W bis-MGD-type" evidence="11">
    <location>
        <begin position="216"/>
        <end position="277"/>
    </location>
</feature>
<dbReference type="PROSITE" id="PS51085">
    <property type="entry name" value="2FE2S_FER_2"/>
    <property type="match status" value="1"/>
</dbReference>
<keyword evidence="4" id="KW-0479">Metal-binding</keyword>
<keyword evidence="7" id="KW-0411">Iron-sulfur</keyword>
<keyword evidence="14" id="KW-1185">Reference proteome</keyword>
<dbReference type="Proteomes" id="UP000703590">
    <property type="component" value="Unassembled WGS sequence"/>
</dbReference>
<reference evidence="13" key="1">
    <citation type="submission" date="2021-02" db="EMBL/GenBank/DDBJ databases">
        <title>Sulfurospirillum tamanensis sp. nov.</title>
        <authorList>
            <person name="Frolova A."/>
            <person name="Merkel A."/>
            <person name="Slobodkin A."/>
        </authorList>
    </citation>
    <scope>NUCLEOTIDE SEQUENCE</scope>
    <source>
        <strain evidence="13">T05b</strain>
    </source>
</reference>
<comment type="cofactor">
    <cofactor evidence="9">
        <name>[2Fe-2S] cluster</name>
        <dbReference type="ChEBI" id="CHEBI:190135"/>
    </cofactor>
</comment>
<dbReference type="InterPro" id="IPR054351">
    <property type="entry name" value="NADH_UbQ_OxRdtase_ferredoxin"/>
</dbReference>
<evidence type="ECO:0000256" key="5">
    <source>
        <dbReference type="ARBA" id="ARBA00022967"/>
    </source>
</evidence>
<dbReference type="InterPro" id="IPR000283">
    <property type="entry name" value="NADH_UbQ_OxRdtase_75kDa_su_CS"/>
</dbReference>
<evidence type="ECO:0000313" key="13">
    <source>
        <dbReference type="EMBL" id="MBN2963513.1"/>
    </source>
</evidence>
<keyword evidence="3" id="KW-0004">4Fe-4S</keyword>
<comment type="similarity">
    <text evidence="2">Belongs to the complex I 75 kDa subunit family.</text>
</comment>
<comment type="cofactor">
    <cofactor evidence="1">
        <name>[4Fe-4S] cluster</name>
        <dbReference type="ChEBI" id="CHEBI:49883"/>
    </cofactor>
</comment>
<gene>
    <name evidence="13" type="ORF">JWV37_01875</name>
</gene>
<sequence length="483" mass="54584">MVQISINGKWVEAKENTLLIDVLFGQGVSIPHFCYHPALGKDGNCRMCMVEIEGKKRPQIACDTSVKEGLIVRTNTPAVTQVRRSILELELINHPVDCPICDQAGECKLQDYYMETGLYESRLETSKVQGKKHVDLGANVMLDQERCVLCARCVRFTANITKTHELGVFRRGDGAVVDTYPGKTLTNAYAMNVVDLCPVGALTSKAFRFQKRVWFLRSFEAICPGCARGCSVFVDHHRAKYEDDLMYRIRPRVNEAINGHFMCDAGRMLYEKENQQRPVEAYSKGTHISFEEALEQARKEIMHPLSVVVISASASLEELWAARFFESALGLKVYVSYQLDSAFEDDLLRVRDREMNIQGVKMLGFTCITDPEVALKEARFAVLIGQKDVHRWMEACTEHRVPFGLIHAHETSQKAQWSLPIASHFERSGRFMAQGGVLQTSHTGLDKSTPRLSLVAVLGRIFDYSPAFMEEAMEKLEVWLHHG</sequence>
<evidence type="ECO:0000256" key="9">
    <source>
        <dbReference type="ARBA" id="ARBA00034078"/>
    </source>
</evidence>
<keyword evidence="6" id="KW-0408">Iron</keyword>
<dbReference type="SUPFAM" id="SSF54862">
    <property type="entry name" value="4Fe-4S ferredoxins"/>
    <property type="match status" value="1"/>
</dbReference>
<dbReference type="InterPro" id="IPR019574">
    <property type="entry name" value="NADH_UbQ_OxRdtase_Gsu_4Fe4S-bd"/>
</dbReference>
<dbReference type="PANTHER" id="PTHR43105">
    <property type="entry name" value="RESPIRATORY NITRATE REDUCTASE"/>
    <property type="match status" value="1"/>
</dbReference>
<evidence type="ECO:0000256" key="8">
    <source>
        <dbReference type="ARBA" id="ARBA00023027"/>
    </source>
</evidence>
<dbReference type="PROSITE" id="PS51669">
    <property type="entry name" value="4FE4S_MOW_BIS_MGD"/>
    <property type="match status" value="1"/>
</dbReference>
<dbReference type="EMBL" id="JAFHKK010000002">
    <property type="protein sequence ID" value="MBN2963513.1"/>
    <property type="molecule type" value="Genomic_DNA"/>
</dbReference>
<organism evidence="13 14">
    <name type="scientific">Sulfurospirillum tamanense</name>
    <dbReference type="NCBI Taxonomy" id="2813362"/>
    <lineage>
        <taxon>Bacteria</taxon>
        <taxon>Pseudomonadati</taxon>
        <taxon>Campylobacterota</taxon>
        <taxon>Epsilonproteobacteria</taxon>
        <taxon>Campylobacterales</taxon>
        <taxon>Sulfurospirillaceae</taxon>
        <taxon>Sulfurospirillum</taxon>
    </lineage>
</organism>
<evidence type="ECO:0000256" key="1">
    <source>
        <dbReference type="ARBA" id="ARBA00001966"/>
    </source>
</evidence>
<evidence type="ECO:0000256" key="7">
    <source>
        <dbReference type="ARBA" id="ARBA00023014"/>
    </source>
</evidence>
<dbReference type="Pfam" id="PF13510">
    <property type="entry name" value="Fer2_4"/>
    <property type="match status" value="1"/>
</dbReference>
<proteinExistence type="inferred from homology"/>
<evidence type="ECO:0000256" key="4">
    <source>
        <dbReference type="ARBA" id="ARBA00022723"/>
    </source>
</evidence>
<feature type="domain" description="2Fe-2S ferredoxin-type" evidence="10">
    <location>
        <begin position="1"/>
        <end position="78"/>
    </location>
</feature>
<dbReference type="SUPFAM" id="SSF53706">
    <property type="entry name" value="Formate dehydrogenase/DMSO reductase, domains 1-3"/>
    <property type="match status" value="1"/>
</dbReference>
<dbReference type="CDD" id="cd00207">
    <property type="entry name" value="fer2"/>
    <property type="match status" value="1"/>
</dbReference>
<dbReference type="InterPro" id="IPR001041">
    <property type="entry name" value="2Fe-2S_ferredoxin-type"/>
</dbReference>
<dbReference type="Gene3D" id="3.10.20.740">
    <property type="match status" value="1"/>
</dbReference>
<keyword evidence="8" id="KW-0520">NAD</keyword>
<dbReference type="SUPFAM" id="SSF54292">
    <property type="entry name" value="2Fe-2S ferredoxin-like"/>
    <property type="match status" value="1"/>
</dbReference>
<dbReference type="RefSeq" id="WP_205457951.1">
    <property type="nucleotide sequence ID" value="NZ_JAFHKK010000002.1"/>
</dbReference>
<feature type="domain" description="4Fe-4S His(Cys)3-ligated-type" evidence="12">
    <location>
        <begin position="78"/>
        <end position="117"/>
    </location>
</feature>
<evidence type="ECO:0000256" key="6">
    <source>
        <dbReference type="ARBA" id="ARBA00023004"/>
    </source>
</evidence>
<dbReference type="Pfam" id="PF22117">
    <property type="entry name" value="Fer4_Nqo3"/>
    <property type="match status" value="1"/>
</dbReference>
<dbReference type="PANTHER" id="PTHR43105:SF13">
    <property type="entry name" value="NADH-UBIQUINONE OXIDOREDUCTASE 75 KDA SUBUNIT, MITOCHONDRIAL"/>
    <property type="match status" value="1"/>
</dbReference>
<dbReference type="InterPro" id="IPR006963">
    <property type="entry name" value="Mopterin_OxRdtase_4Fe-4S_dom"/>
</dbReference>
<keyword evidence="5" id="KW-1278">Translocase</keyword>
<protein>
    <submittedName>
        <fullName evidence="13">(2Fe-2S)-binding protein</fullName>
    </submittedName>
</protein>
<evidence type="ECO:0000256" key="2">
    <source>
        <dbReference type="ARBA" id="ARBA00005404"/>
    </source>
</evidence>
<dbReference type="PROSITE" id="PS00643">
    <property type="entry name" value="COMPLEX1_75K_3"/>
    <property type="match status" value="1"/>
</dbReference>
<dbReference type="InterPro" id="IPR050123">
    <property type="entry name" value="Prok_molybdopt-oxidoreductase"/>
</dbReference>
<dbReference type="Gene3D" id="3.30.70.20">
    <property type="match status" value="1"/>
</dbReference>
<name>A0ABS2WPG5_9BACT</name>
<dbReference type="SMART" id="SM00929">
    <property type="entry name" value="NADH-G_4Fe-4S_3"/>
    <property type="match status" value="1"/>
</dbReference>
<dbReference type="Gene3D" id="2.20.25.90">
    <property type="entry name" value="ADC-like domains"/>
    <property type="match status" value="1"/>
</dbReference>
<evidence type="ECO:0000259" key="11">
    <source>
        <dbReference type="PROSITE" id="PS51669"/>
    </source>
</evidence>
<comment type="caution">
    <text evidence="13">The sequence shown here is derived from an EMBL/GenBank/DDBJ whole genome shotgun (WGS) entry which is preliminary data.</text>
</comment>
<dbReference type="PROSITE" id="PS51839">
    <property type="entry name" value="4FE4S_HC3"/>
    <property type="match status" value="1"/>
</dbReference>
<evidence type="ECO:0000259" key="10">
    <source>
        <dbReference type="PROSITE" id="PS51085"/>
    </source>
</evidence>
<reference evidence="13" key="2">
    <citation type="submission" date="2021-02" db="EMBL/GenBank/DDBJ databases">
        <authorList>
            <person name="Merkel A.Y."/>
        </authorList>
    </citation>
    <scope>NUCLEOTIDE SEQUENCE</scope>
    <source>
        <strain evidence="13">T05b</strain>
    </source>
</reference>
<evidence type="ECO:0000256" key="3">
    <source>
        <dbReference type="ARBA" id="ARBA00022485"/>
    </source>
</evidence>
<evidence type="ECO:0000313" key="14">
    <source>
        <dbReference type="Proteomes" id="UP000703590"/>
    </source>
</evidence>
<dbReference type="Pfam" id="PF10588">
    <property type="entry name" value="NADH-G_4Fe-4S_3"/>
    <property type="match status" value="1"/>
</dbReference>
<accession>A0ABS2WPG5</accession>